<feature type="transmembrane region" description="Helical" evidence="6">
    <location>
        <begin position="54"/>
        <end position="79"/>
    </location>
</feature>
<dbReference type="PANTHER" id="PTHR16172">
    <property type="entry name" value="MAJOR FACILITATOR SUPERFAMILY DOMAIN-CONTAINING PROTEIN 6-LIKE"/>
    <property type="match status" value="1"/>
</dbReference>
<comment type="subcellular location">
    <subcellularLocation>
        <location evidence="1">Membrane</location>
        <topology evidence="1">Multi-pass membrane protein</topology>
    </subcellularLocation>
</comment>
<evidence type="ECO:0000256" key="6">
    <source>
        <dbReference type="SAM" id="Phobius"/>
    </source>
</evidence>
<dbReference type="InterPro" id="IPR024989">
    <property type="entry name" value="MFS_assoc_dom"/>
</dbReference>
<evidence type="ECO:0000313" key="8">
    <source>
        <dbReference type="EMBL" id="KAK1733108.1"/>
    </source>
</evidence>
<feature type="transmembrane region" description="Helical" evidence="6">
    <location>
        <begin position="91"/>
        <end position="113"/>
    </location>
</feature>
<dbReference type="SUPFAM" id="SSF103473">
    <property type="entry name" value="MFS general substrate transporter"/>
    <property type="match status" value="1"/>
</dbReference>
<feature type="transmembrane region" description="Helical" evidence="6">
    <location>
        <begin position="360"/>
        <end position="380"/>
    </location>
</feature>
<proteinExistence type="inferred from homology"/>
<feature type="transmembrane region" description="Helical" evidence="6">
    <location>
        <begin position="297"/>
        <end position="321"/>
    </location>
</feature>
<accession>A0AAD9D4X7</accession>
<feature type="transmembrane region" description="Helical" evidence="6">
    <location>
        <begin position="425"/>
        <end position="444"/>
    </location>
</feature>
<feature type="transmembrane region" description="Helical" evidence="6">
    <location>
        <begin position="450"/>
        <end position="470"/>
    </location>
</feature>
<comment type="similarity">
    <text evidence="2">Belongs to the major facilitator superfamily. MFSD6 family.</text>
</comment>
<dbReference type="AlphaFoldDB" id="A0AAD9D4X7"/>
<evidence type="ECO:0000256" key="3">
    <source>
        <dbReference type="ARBA" id="ARBA00022692"/>
    </source>
</evidence>
<feature type="transmembrane region" description="Helical" evidence="6">
    <location>
        <begin position="21"/>
        <end position="42"/>
    </location>
</feature>
<reference evidence="8" key="1">
    <citation type="submission" date="2023-06" db="EMBL/GenBank/DDBJ databases">
        <title>Survivors Of The Sea: Transcriptome response of Skeletonema marinoi to long-term dormancy.</title>
        <authorList>
            <person name="Pinder M.I.M."/>
            <person name="Kourtchenko O."/>
            <person name="Robertson E.K."/>
            <person name="Larsson T."/>
            <person name="Maumus F."/>
            <person name="Osuna-Cruz C.M."/>
            <person name="Vancaester E."/>
            <person name="Stenow R."/>
            <person name="Vandepoele K."/>
            <person name="Ploug H."/>
            <person name="Bruchert V."/>
            <person name="Godhe A."/>
            <person name="Topel M."/>
        </authorList>
    </citation>
    <scope>NUCLEOTIDE SEQUENCE</scope>
    <source>
        <strain evidence="8">R05AC</strain>
    </source>
</reference>
<feature type="transmembrane region" description="Helical" evidence="6">
    <location>
        <begin position="208"/>
        <end position="229"/>
    </location>
</feature>
<feature type="domain" description="Major facilitator superfamily associated" evidence="7">
    <location>
        <begin position="54"/>
        <end position="444"/>
    </location>
</feature>
<dbReference type="Proteomes" id="UP001224775">
    <property type="component" value="Unassembled WGS sequence"/>
</dbReference>
<keyword evidence="3 6" id="KW-0812">Transmembrane</keyword>
<evidence type="ECO:0000256" key="1">
    <source>
        <dbReference type="ARBA" id="ARBA00004141"/>
    </source>
</evidence>
<organism evidence="8 9">
    <name type="scientific">Skeletonema marinoi</name>
    <dbReference type="NCBI Taxonomy" id="267567"/>
    <lineage>
        <taxon>Eukaryota</taxon>
        <taxon>Sar</taxon>
        <taxon>Stramenopiles</taxon>
        <taxon>Ochrophyta</taxon>
        <taxon>Bacillariophyta</taxon>
        <taxon>Coscinodiscophyceae</taxon>
        <taxon>Thalassiosirophycidae</taxon>
        <taxon>Thalassiosirales</taxon>
        <taxon>Skeletonemataceae</taxon>
        <taxon>Skeletonema</taxon>
        <taxon>Skeletonema marinoi-dohrnii complex</taxon>
    </lineage>
</organism>
<dbReference type="GO" id="GO:0016020">
    <property type="term" value="C:membrane"/>
    <property type="evidence" value="ECO:0007669"/>
    <property type="project" value="UniProtKB-SubCell"/>
</dbReference>
<evidence type="ECO:0000256" key="2">
    <source>
        <dbReference type="ARBA" id="ARBA00005241"/>
    </source>
</evidence>
<dbReference type="Gene3D" id="1.20.1250.20">
    <property type="entry name" value="MFS general substrate transporter like domains"/>
    <property type="match status" value="2"/>
</dbReference>
<dbReference type="InterPro" id="IPR051717">
    <property type="entry name" value="MFS_MFSD6"/>
</dbReference>
<evidence type="ECO:0000256" key="5">
    <source>
        <dbReference type="ARBA" id="ARBA00023136"/>
    </source>
</evidence>
<name>A0AAD9D4X7_9STRA</name>
<keyword evidence="9" id="KW-1185">Reference proteome</keyword>
<keyword evidence="5 6" id="KW-0472">Membrane</keyword>
<evidence type="ECO:0000313" key="9">
    <source>
        <dbReference type="Proteomes" id="UP001224775"/>
    </source>
</evidence>
<comment type="caution">
    <text evidence="8">The sequence shown here is derived from an EMBL/GenBank/DDBJ whole genome shotgun (WGS) entry which is preliminary data.</text>
</comment>
<feature type="transmembrane region" description="Helical" evidence="6">
    <location>
        <begin position="185"/>
        <end position="202"/>
    </location>
</feature>
<keyword evidence="4 6" id="KW-1133">Transmembrane helix</keyword>
<feature type="transmembrane region" description="Helical" evidence="6">
    <location>
        <begin position="145"/>
        <end position="165"/>
    </location>
</feature>
<dbReference type="InterPro" id="IPR036259">
    <property type="entry name" value="MFS_trans_sf"/>
</dbReference>
<sequence length="483" mass="53475">MTNTTPGRTPLAHSTGLQPRVLYFAVFIFFSLSGGRFTATFLEHELNFSQNWMISTAMAVQILASSSCSSWLGGLADSLEERGSSNGRLKIMALGLLLSTVATLLHILGRLWMQPSSLETYDADFIEDDMYNQQHVPTPLFAYHLFLRALFAIGTTACSPVLDGLTLARLEDDARDSAEYGKERLYGAVSWGIANVFFGPAIDKWGFGIIYITTTCSFVLCIITFYVYAKSNQMLYASIDEVDLEHIPDAQSFLPRANEHKTATSSSPDDEGSQQQQMQPKLEVWGSLTKKNGLLNLSYVFAMFALYVGMSVVENLIFLYFEMLGGSYSMCGLTVAVTVMFEFPLFHYAPEVLRRLKSPVWMLQAACVAYVIRVLVYSLIPQDHPYWTLVVEPLHGVTIGFALTASVAFAAEWVPKGYEASGQGFLSMVRGLGQFVGLCIGGFLEGRILYRVLAVIVSVGSIMLAVGNHMTTNDSMIYRRGRK</sequence>
<evidence type="ECO:0000256" key="4">
    <source>
        <dbReference type="ARBA" id="ARBA00022989"/>
    </source>
</evidence>
<gene>
    <name evidence="8" type="ORF">QTG54_016246</name>
</gene>
<dbReference type="Pfam" id="PF12832">
    <property type="entry name" value="MFS_1_like"/>
    <property type="match status" value="1"/>
</dbReference>
<dbReference type="EMBL" id="JATAAI010000054">
    <property type="protein sequence ID" value="KAK1733108.1"/>
    <property type="molecule type" value="Genomic_DNA"/>
</dbReference>
<feature type="transmembrane region" description="Helical" evidence="6">
    <location>
        <begin position="327"/>
        <end position="348"/>
    </location>
</feature>
<protein>
    <submittedName>
        <fullName evidence="8">MFS transporter</fullName>
    </submittedName>
</protein>
<feature type="transmembrane region" description="Helical" evidence="6">
    <location>
        <begin position="386"/>
        <end position="413"/>
    </location>
</feature>
<dbReference type="PANTHER" id="PTHR16172:SF41">
    <property type="entry name" value="MAJOR FACILITATOR SUPERFAMILY DOMAIN-CONTAINING PROTEIN 6-LIKE"/>
    <property type="match status" value="1"/>
</dbReference>
<evidence type="ECO:0000259" key="7">
    <source>
        <dbReference type="Pfam" id="PF12832"/>
    </source>
</evidence>